<keyword evidence="4" id="KW-1185">Reference proteome</keyword>
<dbReference type="RefSeq" id="WP_338502582.1">
    <property type="nucleotide sequence ID" value="NZ_CP145607.1"/>
</dbReference>
<dbReference type="Gene3D" id="3.10.450.160">
    <property type="entry name" value="inner membrane protein cigr"/>
    <property type="match status" value="1"/>
</dbReference>
<feature type="signal peptide" evidence="2">
    <location>
        <begin position="1"/>
        <end position="19"/>
    </location>
</feature>
<reference evidence="3 4" key="1">
    <citation type="submission" date="2024-02" db="EMBL/GenBank/DDBJ databases">
        <title>Full genome sequence of Sphingomonas kaistensis.</title>
        <authorList>
            <person name="Poletto B.L."/>
            <person name="Silva G."/>
            <person name="Galante D."/>
            <person name="Campos K.R."/>
            <person name="Santos M.B.N."/>
            <person name="Sacchi C.T."/>
        </authorList>
    </citation>
    <scope>NUCLEOTIDE SEQUENCE [LARGE SCALE GENOMIC DNA]</scope>
    <source>
        <strain evidence="3 4">MA4R</strain>
    </source>
</reference>
<dbReference type="EMBL" id="CP145607">
    <property type="protein sequence ID" value="WWM70012.1"/>
    <property type="molecule type" value="Genomic_DNA"/>
</dbReference>
<feature type="compositionally biased region" description="Basic and acidic residues" evidence="1">
    <location>
        <begin position="110"/>
        <end position="129"/>
    </location>
</feature>
<sequence length="291" mass="34463">MRLSLFSLLLLSTAAPAFADPIPGEPAERIEAVQAEPPARVQREERRQSRVADVDRPARPQRVDRDFTPSPRVERERPAAFAEPARDTAAADMAERRQERWSRSAPADDGGTRQDRGERARGWQDGRVERRSRRGEVPPSAGSPVFGSAIPGPESVGRPPRDVSPGSVTDRDLRDRVAAEGLRRDRIERAEWRQEWRRDRRYDWRRHRDRDRNRFHLSVYFDPFGWQYRDYDIGWRLPSRYYSARYWLQDPWSYRLPPVGGYYRWVRYYNDVLLVDVRNGRVLDRIQRFFW</sequence>
<feature type="compositionally biased region" description="Basic and acidic residues" evidence="1">
    <location>
        <begin position="93"/>
        <end position="102"/>
    </location>
</feature>
<dbReference type="Proteomes" id="UP001382935">
    <property type="component" value="Chromosome"/>
</dbReference>
<protein>
    <submittedName>
        <fullName evidence="3">RcnB family protein</fullName>
    </submittedName>
</protein>
<dbReference type="Pfam" id="PF11776">
    <property type="entry name" value="RcnB"/>
    <property type="match status" value="1"/>
</dbReference>
<evidence type="ECO:0000313" key="4">
    <source>
        <dbReference type="Proteomes" id="UP001382935"/>
    </source>
</evidence>
<evidence type="ECO:0000313" key="3">
    <source>
        <dbReference type="EMBL" id="WWM70012.1"/>
    </source>
</evidence>
<evidence type="ECO:0000256" key="2">
    <source>
        <dbReference type="SAM" id="SignalP"/>
    </source>
</evidence>
<evidence type="ECO:0000256" key="1">
    <source>
        <dbReference type="SAM" id="MobiDB-lite"/>
    </source>
</evidence>
<feature type="chain" id="PRO_5045427940" evidence="2">
    <location>
        <begin position="20"/>
        <end position="291"/>
    </location>
</feature>
<gene>
    <name evidence="3" type="ORF">V6R86_04755</name>
</gene>
<proteinExistence type="predicted"/>
<organism evidence="3 4">
    <name type="scientific">Sphingomonas kaistensis</name>
    <dbReference type="NCBI Taxonomy" id="298708"/>
    <lineage>
        <taxon>Bacteria</taxon>
        <taxon>Pseudomonadati</taxon>
        <taxon>Pseudomonadota</taxon>
        <taxon>Alphaproteobacteria</taxon>
        <taxon>Sphingomonadales</taxon>
        <taxon>Sphingomonadaceae</taxon>
        <taxon>Sphingomonas</taxon>
    </lineage>
</organism>
<keyword evidence="2" id="KW-0732">Signal</keyword>
<accession>A0ABZ2G1L6</accession>
<dbReference type="InterPro" id="IPR024572">
    <property type="entry name" value="RcnB"/>
</dbReference>
<name>A0ABZ2G1L6_9SPHN</name>
<feature type="compositionally biased region" description="Basic and acidic residues" evidence="1">
    <location>
        <begin position="41"/>
        <end position="78"/>
    </location>
</feature>
<feature type="region of interest" description="Disordered" evidence="1">
    <location>
        <begin position="33"/>
        <end position="175"/>
    </location>
</feature>